<feature type="compositionally biased region" description="Polar residues" evidence="1">
    <location>
        <begin position="14"/>
        <end position="23"/>
    </location>
</feature>
<evidence type="ECO:0000313" key="3">
    <source>
        <dbReference type="Proteomes" id="UP001419268"/>
    </source>
</evidence>
<feature type="region of interest" description="Disordered" evidence="1">
    <location>
        <begin position="1"/>
        <end position="52"/>
    </location>
</feature>
<dbReference type="Proteomes" id="UP001419268">
    <property type="component" value="Unassembled WGS sequence"/>
</dbReference>
<protein>
    <submittedName>
        <fullName evidence="2">Uncharacterized protein</fullName>
    </submittedName>
</protein>
<dbReference type="AlphaFoldDB" id="A0AAP0KDG4"/>
<comment type="caution">
    <text evidence="2">The sequence shown here is derived from an EMBL/GenBank/DDBJ whole genome shotgun (WGS) entry which is preliminary data.</text>
</comment>
<accession>A0AAP0KDG4</accession>
<gene>
    <name evidence="2" type="ORF">Scep_008341</name>
</gene>
<sequence length="52" mass="5987">MSRGRRRRERNNLYFAQQDNGTIQHKELERGSARESEEEDEPVGGGESPTEP</sequence>
<name>A0AAP0KDG4_9MAGN</name>
<organism evidence="2 3">
    <name type="scientific">Stephania cephalantha</name>
    <dbReference type="NCBI Taxonomy" id="152367"/>
    <lineage>
        <taxon>Eukaryota</taxon>
        <taxon>Viridiplantae</taxon>
        <taxon>Streptophyta</taxon>
        <taxon>Embryophyta</taxon>
        <taxon>Tracheophyta</taxon>
        <taxon>Spermatophyta</taxon>
        <taxon>Magnoliopsida</taxon>
        <taxon>Ranunculales</taxon>
        <taxon>Menispermaceae</taxon>
        <taxon>Menispermoideae</taxon>
        <taxon>Cissampelideae</taxon>
        <taxon>Stephania</taxon>
    </lineage>
</organism>
<feature type="compositionally biased region" description="Basic and acidic residues" evidence="1">
    <location>
        <begin position="24"/>
        <end position="35"/>
    </location>
</feature>
<proteinExistence type="predicted"/>
<reference evidence="2 3" key="1">
    <citation type="submission" date="2024-01" db="EMBL/GenBank/DDBJ databases">
        <title>Genome assemblies of Stephania.</title>
        <authorList>
            <person name="Yang L."/>
        </authorList>
    </citation>
    <scope>NUCLEOTIDE SEQUENCE [LARGE SCALE GENOMIC DNA]</scope>
    <source>
        <strain evidence="2">JXDWG</strain>
        <tissue evidence="2">Leaf</tissue>
    </source>
</reference>
<feature type="compositionally biased region" description="Gly residues" evidence="1">
    <location>
        <begin position="43"/>
        <end position="52"/>
    </location>
</feature>
<dbReference type="EMBL" id="JBBNAG010000003">
    <property type="protein sequence ID" value="KAK9149584.1"/>
    <property type="molecule type" value="Genomic_DNA"/>
</dbReference>
<evidence type="ECO:0000256" key="1">
    <source>
        <dbReference type="SAM" id="MobiDB-lite"/>
    </source>
</evidence>
<evidence type="ECO:0000313" key="2">
    <source>
        <dbReference type="EMBL" id="KAK9149584.1"/>
    </source>
</evidence>
<keyword evidence="3" id="KW-1185">Reference proteome</keyword>